<evidence type="ECO:0000256" key="1">
    <source>
        <dbReference type="ARBA" id="ARBA00003456"/>
    </source>
</evidence>
<dbReference type="Proteomes" id="UP000231081">
    <property type="component" value="Unassembled WGS sequence"/>
</dbReference>
<dbReference type="Gene3D" id="1.10.287.80">
    <property type="entry name" value="ATP synthase, gamma subunit, helix hairpin domain"/>
    <property type="match status" value="1"/>
</dbReference>
<comment type="subunit">
    <text evidence="10">F-type ATPases have 2 components, CF(1) - the catalytic core - and CF(0) - the membrane proton channel. CF(1) has five subunits: alpha(3), beta(3), gamma(1), delta(1), epsilon(1). CF(0) has three main subunits: a, b and c.</text>
</comment>
<sequence>MSQSTRLIKRRIKSSQNISQITKAMEMVSAAKMKRAQGLAVNSRPYTERMYQVITSLSQKAKSQTEHWLFKDPRQNFDPKNEFKVLIVLFSTDKSLCGGLNTNLFRGLEKWLKNMTIEMNLPPKTSLTFVTVGRKAKDHVLRTGRFLMAEFSTMGDRPHFNDILPLARLISEGFKAGEFQMSFLAYMEFISTISQKLAVKQLLPIIAESAAARPELTFEADYIFEPKANIIFEALLPQYVELQLYHTLLESLASEHSARMVAMKSAHDNALEVVDQLTLEFNQARQSRITGELLDVITSRMALE</sequence>
<comment type="function">
    <text evidence="1 10">Produces ATP from ADP in the presence of a proton gradient across the membrane. The gamma chain is believed to be important in regulating ATPase activity and the flow of protons through the CF(0) complex.</text>
</comment>
<evidence type="ECO:0000256" key="6">
    <source>
        <dbReference type="ARBA" id="ARBA00023065"/>
    </source>
</evidence>
<keyword evidence="8 10" id="KW-0139">CF(1)</keyword>
<evidence type="ECO:0000256" key="8">
    <source>
        <dbReference type="ARBA" id="ARBA00023196"/>
    </source>
</evidence>
<dbReference type="CDD" id="cd12151">
    <property type="entry name" value="F1-ATPase_gamma"/>
    <property type="match status" value="1"/>
</dbReference>
<evidence type="ECO:0000256" key="5">
    <source>
        <dbReference type="ARBA" id="ARBA00022781"/>
    </source>
</evidence>
<keyword evidence="4 10" id="KW-0813">Transport</keyword>
<evidence type="ECO:0000313" key="12">
    <source>
        <dbReference type="Proteomes" id="UP000231081"/>
    </source>
</evidence>
<evidence type="ECO:0000256" key="2">
    <source>
        <dbReference type="ARBA" id="ARBA00004170"/>
    </source>
</evidence>
<dbReference type="GO" id="GO:0005524">
    <property type="term" value="F:ATP binding"/>
    <property type="evidence" value="ECO:0007669"/>
    <property type="project" value="UniProtKB-UniRule"/>
</dbReference>
<evidence type="ECO:0000313" key="11">
    <source>
        <dbReference type="EMBL" id="PIP52630.1"/>
    </source>
</evidence>
<dbReference type="SUPFAM" id="SSF52943">
    <property type="entry name" value="ATP synthase (F1-ATPase), gamma subunit"/>
    <property type="match status" value="1"/>
</dbReference>
<organism evidence="11 12">
    <name type="scientific">Candidatus Beckwithbacteria bacterium CG23_combo_of_CG06-09_8_20_14_all_47_9</name>
    <dbReference type="NCBI Taxonomy" id="1974498"/>
    <lineage>
        <taxon>Bacteria</taxon>
        <taxon>Candidatus Beckwithiibacteriota</taxon>
    </lineage>
</organism>
<gene>
    <name evidence="10 11" type="primary">atpG</name>
    <name evidence="11" type="ORF">COX09_00460</name>
</gene>
<dbReference type="GO" id="GO:0046933">
    <property type="term" value="F:proton-transporting ATP synthase activity, rotational mechanism"/>
    <property type="evidence" value="ECO:0007669"/>
    <property type="project" value="UniProtKB-UniRule"/>
</dbReference>
<name>A0A2H0B6F0_9BACT</name>
<keyword evidence="5 10" id="KW-0375">Hydrogen ion transport</keyword>
<proteinExistence type="inferred from homology"/>
<comment type="caution">
    <text evidence="11">The sequence shown here is derived from an EMBL/GenBank/DDBJ whole genome shotgun (WGS) entry which is preliminary data.</text>
</comment>
<dbReference type="EMBL" id="PCSQ01000009">
    <property type="protein sequence ID" value="PIP52630.1"/>
    <property type="molecule type" value="Genomic_DNA"/>
</dbReference>
<accession>A0A2H0B6F0</accession>
<reference evidence="11 12" key="1">
    <citation type="submission" date="2017-09" db="EMBL/GenBank/DDBJ databases">
        <title>Depth-based differentiation of microbial function through sediment-hosted aquifers and enrichment of novel symbionts in the deep terrestrial subsurface.</title>
        <authorList>
            <person name="Probst A.J."/>
            <person name="Ladd B."/>
            <person name="Jarett J.K."/>
            <person name="Geller-Mcgrath D.E."/>
            <person name="Sieber C.M."/>
            <person name="Emerson J.B."/>
            <person name="Anantharaman K."/>
            <person name="Thomas B.C."/>
            <person name="Malmstrom R."/>
            <person name="Stieglmeier M."/>
            <person name="Klingl A."/>
            <person name="Woyke T."/>
            <person name="Ryan C.M."/>
            <person name="Banfield J.F."/>
        </authorList>
    </citation>
    <scope>NUCLEOTIDE SEQUENCE [LARGE SCALE GENOMIC DNA]</scope>
    <source>
        <strain evidence="11">CG23_combo_of_CG06-09_8_20_14_all_47_9</strain>
    </source>
</reference>
<dbReference type="Gene3D" id="3.40.1380.10">
    <property type="match status" value="1"/>
</dbReference>
<dbReference type="GO" id="GO:0045259">
    <property type="term" value="C:proton-transporting ATP synthase complex"/>
    <property type="evidence" value="ECO:0007669"/>
    <property type="project" value="UniProtKB-KW"/>
</dbReference>
<keyword evidence="10" id="KW-1003">Cell membrane</keyword>
<evidence type="ECO:0000256" key="10">
    <source>
        <dbReference type="HAMAP-Rule" id="MF_00815"/>
    </source>
</evidence>
<comment type="subcellular location">
    <subcellularLocation>
        <location evidence="10">Cell membrane</location>
        <topology evidence="10">Peripheral membrane protein</topology>
    </subcellularLocation>
    <subcellularLocation>
        <location evidence="2">Membrane</location>
        <topology evidence="2">Peripheral membrane protein</topology>
    </subcellularLocation>
</comment>
<dbReference type="GO" id="GO:0042777">
    <property type="term" value="P:proton motive force-driven plasma membrane ATP synthesis"/>
    <property type="evidence" value="ECO:0007669"/>
    <property type="project" value="UniProtKB-UniRule"/>
</dbReference>
<evidence type="ECO:0000256" key="3">
    <source>
        <dbReference type="ARBA" id="ARBA00007681"/>
    </source>
</evidence>
<keyword evidence="6 10" id="KW-0406">Ion transport</keyword>
<dbReference type="Pfam" id="PF00231">
    <property type="entry name" value="ATP-synt"/>
    <property type="match status" value="1"/>
</dbReference>
<dbReference type="PANTHER" id="PTHR11693">
    <property type="entry name" value="ATP SYNTHASE GAMMA CHAIN"/>
    <property type="match status" value="1"/>
</dbReference>
<keyword evidence="7 10" id="KW-0472">Membrane</keyword>
<protein>
    <recommendedName>
        <fullName evidence="10">ATP synthase gamma chain</fullName>
    </recommendedName>
    <alternativeName>
        <fullName evidence="10">ATP synthase F1 sector gamma subunit</fullName>
    </alternativeName>
    <alternativeName>
        <fullName evidence="10">F-ATPase gamma subunit</fullName>
    </alternativeName>
</protein>
<evidence type="ECO:0000256" key="4">
    <source>
        <dbReference type="ARBA" id="ARBA00022448"/>
    </source>
</evidence>
<dbReference type="NCBIfam" id="TIGR01146">
    <property type="entry name" value="ATPsyn_F1gamma"/>
    <property type="match status" value="1"/>
</dbReference>
<comment type="similarity">
    <text evidence="3 10">Belongs to the ATPase gamma chain family.</text>
</comment>
<dbReference type="AlphaFoldDB" id="A0A2H0B6F0"/>
<dbReference type="HAMAP" id="MF_00815">
    <property type="entry name" value="ATP_synth_gamma_bact"/>
    <property type="match status" value="1"/>
</dbReference>
<dbReference type="PANTHER" id="PTHR11693:SF22">
    <property type="entry name" value="ATP SYNTHASE SUBUNIT GAMMA, MITOCHONDRIAL"/>
    <property type="match status" value="1"/>
</dbReference>
<evidence type="ECO:0000256" key="7">
    <source>
        <dbReference type="ARBA" id="ARBA00023136"/>
    </source>
</evidence>
<keyword evidence="9 10" id="KW-0066">ATP synthesis</keyword>
<dbReference type="InterPro" id="IPR000131">
    <property type="entry name" value="ATP_synth_F1_gsu"/>
</dbReference>
<dbReference type="InterPro" id="IPR035968">
    <property type="entry name" value="ATP_synth_F1_ATPase_gsu"/>
</dbReference>
<dbReference type="GO" id="GO:0005886">
    <property type="term" value="C:plasma membrane"/>
    <property type="evidence" value="ECO:0007669"/>
    <property type="project" value="UniProtKB-SubCell"/>
</dbReference>
<dbReference type="PRINTS" id="PR00126">
    <property type="entry name" value="ATPASEGAMMA"/>
</dbReference>
<evidence type="ECO:0000256" key="9">
    <source>
        <dbReference type="ARBA" id="ARBA00023310"/>
    </source>
</evidence>